<organism evidence="1 4">
    <name type="scientific">Verticillium longisporum</name>
    <name type="common">Verticillium dahliae var. longisporum</name>
    <dbReference type="NCBI Taxonomy" id="100787"/>
    <lineage>
        <taxon>Eukaryota</taxon>
        <taxon>Fungi</taxon>
        <taxon>Dikarya</taxon>
        <taxon>Ascomycota</taxon>
        <taxon>Pezizomycotina</taxon>
        <taxon>Sordariomycetes</taxon>
        <taxon>Hypocreomycetidae</taxon>
        <taxon>Glomerellales</taxon>
        <taxon>Plectosphaerellaceae</taxon>
        <taxon>Verticillium</taxon>
    </lineage>
</organism>
<evidence type="ECO:0000313" key="3">
    <source>
        <dbReference type="Proteomes" id="UP000044602"/>
    </source>
</evidence>
<reference evidence="3 4" key="1">
    <citation type="submission" date="2015-05" db="EMBL/GenBank/DDBJ databases">
        <authorList>
            <person name="Fogelqvist Johan"/>
        </authorList>
    </citation>
    <scope>NUCLEOTIDE SEQUENCE [LARGE SCALE GENOMIC DNA]</scope>
    <source>
        <strain evidence="2">VL1</strain>
        <strain evidence="1">VL2</strain>
    </source>
</reference>
<keyword evidence="3" id="KW-1185">Reference proteome</keyword>
<accession>A0A0G4KFY0</accession>
<dbReference type="Proteomes" id="UP000044602">
    <property type="component" value="Unassembled WGS sequence"/>
</dbReference>
<dbReference type="EMBL" id="CVQI01000087">
    <property type="protein sequence ID" value="CRJ90338.1"/>
    <property type="molecule type" value="Genomic_DNA"/>
</dbReference>
<evidence type="ECO:0000313" key="4">
    <source>
        <dbReference type="Proteomes" id="UP000045706"/>
    </source>
</evidence>
<dbReference type="Proteomes" id="UP000045706">
    <property type="component" value="Unassembled WGS sequence"/>
</dbReference>
<proteinExistence type="predicted"/>
<feature type="non-terminal residue" evidence="1">
    <location>
        <position position="1"/>
    </location>
</feature>
<sequence>EDCHGRHAPVLHRRRLVLPAGRV</sequence>
<evidence type="ECO:0000313" key="2">
    <source>
        <dbReference type="EMBL" id="CRK37857.1"/>
    </source>
</evidence>
<gene>
    <name evidence="2" type="ORF">BN1708_020395</name>
    <name evidence="1" type="ORF">BN1723_020769</name>
</gene>
<evidence type="ECO:0000313" key="1">
    <source>
        <dbReference type="EMBL" id="CRJ90338.1"/>
    </source>
</evidence>
<protein>
    <submittedName>
        <fullName evidence="1">Uncharacterized protein</fullName>
    </submittedName>
</protein>
<dbReference type="AlphaFoldDB" id="A0A0G4KFY0"/>
<dbReference type="EMBL" id="CVQH01025066">
    <property type="protein sequence ID" value="CRK37857.1"/>
    <property type="molecule type" value="Genomic_DNA"/>
</dbReference>
<name>A0A0G4KFY0_VERLO</name>